<sequence>MASRLIWMSSEAEMDVQAACSIIWLYQIRVYQVYSKESIDATGPFNIFLDTLVGSNSQFASWIAALARTARTCGGVPLSNVISPSCGQVEGDGPKSYQERQCQEWIKLALQGVSVLIASGDSGVANMVDGNNQCLDASGKVIAAGMASVSLPDFPQTVPMSRLSAQQHYAMEP</sequence>
<dbReference type="PANTHER" id="PTHR14218">
    <property type="entry name" value="PROTEASE S8 TRIPEPTIDYL PEPTIDASE I CLN2"/>
    <property type="match status" value="1"/>
</dbReference>
<dbReference type="Gene3D" id="3.40.50.200">
    <property type="entry name" value="Peptidase S8/S53 domain"/>
    <property type="match status" value="1"/>
</dbReference>
<accession>M2ST33</accession>
<protein>
    <recommendedName>
        <fullName evidence="3">Peptidase S53 domain-containing protein</fullName>
    </recommendedName>
</protein>
<dbReference type="Proteomes" id="UP000016934">
    <property type="component" value="Unassembled WGS sequence"/>
</dbReference>
<dbReference type="KEGG" id="bsc:COCSADRAFT_346850"/>
<dbReference type="GO" id="GO:0008240">
    <property type="term" value="F:tripeptidyl-peptidase activity"/>
    <property type="evidence" value="ECO:0007669"/>
    <property type="project" value="TreeGrafter"/>
</dbReference>
<name>M2ST33_COCSN</name>
<dbReference type="GO" id="GO:0006508">
    <property type="term" value="P:proteolysis"/>
    <property type="evidence" value="ECO:0007669"/>
    <property type="project" value="InterPro"/>
</dbReference>
<keyword evidence="2" id="KW-1185">Reference proteome</keyword>
<dbReference type="RefSeq" id="XP_007704427.1">
    <property type="nucleotide sequence ID" value="XM_007706237.1"/>
</dbReference>
<evidence type="ECO:0000313" key="2">
    <source>
        <dbReference type="Proteomes" id="UP000016934"/>
    </source>
</evidence>
<dbReference type="PANTHER" id="PTHR14218:SF19">
    <property type="entry name" value="SERINE PROTEASE AORO, PUTATIVE (AFU_ORTHOLOGUE AFUA_6G10250)-RELATED"/>
    <property type="match status" value="1"/>
</dbReference>
<proteinExistence type="predicted"/>
<dbReference type="SUPFAM" id="SSF52743">
    <property type="entry name" value="Subtilisin-like"/>
    <property type="match status" value="1"/>
</dbReference>
<dbReference type="InterPro" id="IPR036852">
    <property type="entry name" value="Peptidase_S8/S53_dom_sf"/>
</dbReference>
<dbReference type="EMBL" id="KB445651">
    <property type="protein sequence ID" value="EMD60246.1"/>
    <property type="molecule type" value="Genomic_DNA"/>
</dbReference>
<organism evidence="1 2">
    <name type="scientific">Cochliobolus sativus (strain ND90Pr / ATCC 201652)</name>
    <name type="common">Common root rot and spot blotch fungus</name>
    <name type="synonym">Bipolaris sorokiniana</name>
    <dbReference type="NCBI Taxonomy" id="665912"/>
    <lineage>
        <taxon>Eukaryota</taxon>
        <taxon>Fungi</taxon>
        <taxon>Dikarya</taxon>
        <taxon>Ascomycota</taxon>
        <taxon>Pezizomycotina</taxon>
        <taxon>Dothideomycetes</taxon>
        <taxon>Pleosporomycetidae</taxon>
        <taxon>Pleosporales</taxon>
        <taxon>Pleosporineae</taxon>
        <taxon>Pleosporaceae</taxon>
        <taxon>Bipolaris</taxon>
    </lineage>
</organism>
<dbReference type="AlphaFoldDB" id="M2ST33"/>
<dbReference type="OrthoDB" id="409122at2759"/>
<evidence type="ECO:0008006" key="3">
    <source>
        <dbReference type="Google" id="ProtNLM"/>
    </source>
</evidence>
<gene>
    <name evidence="1" type="ORF">COCSADRAFT_346850</name>
</gene>
<reference evidence="2" key="2">
    <citation type="journal article" date="2013" name="PLoS Genet.">
        <title>Comparative genome structure, secondary metabolite, and effector coding capacity across Cochliobolus pathogens.</title>
        <authorList>
            <person name="Condon B.J."/>
            <person name="Leng Y."/>
            <person name="Wu D."/>
            <person name="Bushley K.E."/>
            <person name="Ohm R.A."/>
            <person name="Otillar R."/>
            <person name="Martin J."/>
            <person name="Schackwitz W."/>
            <person name="Grimwood J."/>
            <person name="MohdZainudin N."/>
            <person name="Xue C."/>
            <person name="Wang R."/>
            <person name="Manning V.A."/>
            <person name="Dhillon B."/>
            <person name="Tu Z.J."/>
            <person name="Steffenson B.J."/>
            <person name="Salamov A."/>
            <person name="Sun H."/>
            <person name="Lowry S."/>
            <person name="LaButti K."/>
            <person name="Han J."/>
            <person name="Copeland A."/>
            <person name="Lindquist E."/>
            <person name="Barry K."/>
            <person name="Schmutz J."/>
            <person name="Baker S.E."/>
            <person name="Ciuffetti L.M."/>
            <person name="Grigoriev I.V."/>
            <person name="Zhong S."/>
            <person name="Turgeon B.G."/>
        </authorList>
    </citation>
    <scope>NUCLEOTIDE SEQUENCE [LARGE SCALE GENOMIC DNA]</scope>
    <source>
        <strain evidence="2">ND90Pr / ATCC 201652</strain>
    </source>
</reference>
<dbReference type="InterPro" id="IPR050819">
    <property type="entry name" value="Tripeptidyl-peptidase_I"/>
</dbReference>
<dbReference type="GeneID" id="19137804"/>
<evidence type="ECO:0000313" key="1">
    <source>
        <dbReference type="EMBL" id="EMD60246.1"/>
    </source>
</evidence>
<dbReference type="GO" id="GO:0004252">
    <property type="term" value="F:serine-type endopeptidase activity"/>
    <property type="evidence" value="ECO:0007669"/>
    <property type="project" value="InterPro"/>
</dbReference>
<dbReference type="HOGENOM" id="CLU_1547420_0_0_1"/>
<reference evidence="1 2" key="1">
    <citation type="journal article" date="2012" name="PLoS Pathog.">
        <title>Diverse lifestyles and strategies of plant pathogenesis encoded in the genomes of eighteen Dothideomycetes fungi.</title>
        <authorList>
            <person name="Ohm R.A."/>
            <person name="Feau N."/>
            <person name="Henrissat B."/>
            <person name="Schoch C.L."/>
            <person name="Horwitz B.A."/>
            <person name="Barry K.W."/>
            <person name="Condon B.J."/>
            <person name="Copeland A.C."/>
            <person name="Dhillon B."/>
            <person name="Glaser F."/>
            <person name="Hesse C.N."/>
            <person name="Kosti I."/>
            <person name="LaButti K."/>
            <person name="Lindquist E.A."/>
            <person name="Lucas S."/>
            <person name="Salamov A.A."/>
            <person name="Bradshaw R.E."/>
            <person name="Ciuffetti L."/>
            <person name="Hamelin R.C."/>
            <person name="Kema G.H.J."/>
            <person name="Lawrence C."/>
            <person name="Scott J.A."/>
            <person name="Spatafora J.W."/>
            <person name="Turgeon B.G."/>
            <person name="de Wit P.J.G.M."/>
            <person name="Zhong S."/>
            <person name="Goodwin S.B."/>
            <person name="Grigoriev I.V."/>
        </authorList>
    </citation>
    <scope>NUCLEOTIDE SEQUENCE [LARGE SCALE GENOMIC DNA]</scope>
    <source>
        <strain evidence="2">ND90Pr / ATCC 201652</strain>
    </source>
</reference>